<dbReference type="Proteomes" id="UP000215931">
    <property type="component" value="Unassembled WGS sequence"/>
</dbReference>
<comment type="caution">
    <text evidence="5">The sequence shown here is derived from an EMBL/GenBank/DDBJ whole genome shotgun (WGS) entry which is preliminary data.</text>
</comment>
<dbReference type="InterPro" id="IPR036388">
    <property type="entry name" value="WH-like_DNA-bd_sf"/>
</dbReference>
<dbReference type="InterPro" id="IPR011711">
    <property type="entry name" value="GntR_C"/>
</dbReference>
<dbReference type="PANTHER" id="PTHR43537">
    <property type="entry name" value="TRANSCRIPTIONAL REGULATOR, GNTR FAMILY"/>
    <property type="match status" value="1"/>
</dbReference>
<keyword evidence="2" id="KW-0238">DNA-binding</keyword>
<dbReference type="InterPro" id="IPR036390">
    <property type="entry name" value="WH_DNA-bd_sf"/>
</dbReference>
<dbReference type="Pfam" id="PF00392">
    <property type="entry name" value="GntR"/>
    <property type="match status" value="1"/>
</dbReference>
<evidence type="ECO:0000256" key="2">
    <source>
        <dbReference type="ARBA" id="ARBA00023125"/>
    </source>
</evidence>
<keyword evidence="3" id="KW-0804">Transcription</keyword>
<name>A0A271KKU7_9HYPH</name>
<dbReference type="SMART" id="SM00895">
    <property type="entry name" value="FCD"/>
    <property type="match status" value="1"/>
</dbReference>
<dbReference type="Gene3D" id="1.20.120.530">
    <property type="entry name" value="GntR ligand-binding domain-like"/>
    <property type="match status" value="1"/>
</dbReference>
<protein>
    <submittedName>
        <fullName evidence="5">GntR family transcriptional regulator</fullName>
    </submittedName>
</protein>
<dbReference type="PANTHER" id="PTHR43537:SF5">
    <property type="entry name" value="UXU OPERON TRANSCRIPTIONAL REGULATOR"/>
    <property type="match status" value="1"/>
</dbReference>
<dbReference type="OrthoDB" id="9806293at2"/>
<organism evidence="5 6">
    <name type="scientific">Mesorhizobium wenxiniae</name>
    <dbReference type="NCBI Taxonomy" id="2014805"/>
    <lineage>
        <taxon>Bacteria</taxon>
        <taxon>Pseudomonadati</taxon>
        <taxon>Pseudomonadota</taxon>
        <taxon>Alphaproteobacteria</taxon>
        <taxon>Hyphomicrobiales</taxon>
        <taxon>Phyllobacteriaceae</taxon>
        <taxon>Mesorhizobium</taxon>
    </lineage>
</organism>
<dbReference type="AlphaFoldDB" id="A0A271KKU7"/>
<dbReference type="GO" id="GO:0003677">
    <property type="term" value="F:DNA binding"/>
    <property type="evidence" value="ECO:0007669"/>
    <property type="project" value="UniProtKB-KW"/>
</dbReference>
<evidence type="ECO:0000256" key="3">
    <source>
        <dbReference type="ARBA" id="ARBA00023163"/>
    </source>
</evidence>
<dbReference type="SMART" id="SM00345">
    <property type="entry name" value="HTH_GNTR"/>
    <property type="match status" value="1"/>
</dbReference>
<proteinExistence type="predicted"/>
<gene>
    <name evidence="5" type="ORF">CIT31_07275</name>
</gene>
<evidence type="ECO:0000313" key="5">
    <source>
        <dbReference type="EMBL" id="PAP96448.1"/>
    </source>
</evidence>
<keyword evidence="6" id="KW-1185">Reference proteome</keyword>
<dbReference type="GO" id="GO:0003700">
    <property type="term" value="F:DNA-binding transcription factor activity"/>
    <property type="evidence" value="ECO:0007669"/>
    <property type="project" value="InterPro"/>
</dbReference>
<accession>A0A271KKU7</accession>
<evidence type="ECO:0000313" key="6">
    <source>
        <dbReference type="Proteomes" id="UP000215931"/>
    </source>
</evidence>
<dbReference type="PROSITE" id="PS50949">
    <property type="entry name" value="HTH_GNTR"/>
    <property type="match status" value="1"/>
</dbReference>
<keyword evidence="1" id="KW-0805">Transcription regulation</keyword>
<sequence length="230" mass="25162">MIYQKYIRSSRLIFNETGPASEPVAVKAYRVLEHMIVTLELAPSSFITEGAVIDRLGLGRTPVREAIQRLAWEGLLDVRPRAGIAIAPLHPGDWLRVLDARRGVEVVLARSAARFVTREAADLFHDAALAMQKAVISGNVLAFIQADKALDEALALAADNPFAARLAAPLQTHSRRFWFRYKADTGLAESAEHHVALIRSILDGDEDAAAKDAKRLMALLRGHAEAAATR</sequence>
<dbReference type="RefSeq" id="WP_095518024.1">
    <property type="nucleotide sequence ID" value="NZ_NPKH01000014.1"/>
</dbReference>
<dbReference type="SUPFAM" id="SSF48008">
    <property type="entry name" value="GntR ligand-binding domain-like"/>
    <property type="match status" value="1"/>
</dbReference>
<dbReference type="Pfam" id="PF07729">
    <property type="entry name" value="FCD"/>
    <property type="match status" value="1"/>
</dbReference>
<evidence type="ECO:0000259" key="4">
    <source>
        <dbReference type="PROSITE" id="PS50949"/>
    </source>
</evidence>
<dbReference type="SUPFAM" id="SSF46785">
    <property type="entry name" value="Winged helix' DNA-binding domain"/>
    <property type="match status" value="1"/>
</dbReference>
<dbReference type="EMBL" id="NPKH01000014">
    <property type="protein sequence ID" value="PAP96448.1"/>
    <property type="molecule type" value="Genomic_DNA"/>
</dbReference>
<evidence type="ECO:0000256" key="1">
    <source>
        <dbReference type="ARBA" id="ARBA00023015"/>
    </source>
</evidence>
<dbReference type="Gene3D" id="1.10.10.10">
    <property type="entry name" value="Winged helix-like DNA-binding domain superfamily/Winged helix DNA-binding domain"/>
    <property type="match status" value="1"/>
</dbReference>
<reference evidence="5 6" key="1">
    <citation type="submission" date="2017-08" db="EMBL/GenBank/DDBJ databases">
        <title>Mesorhizobium wenxinae sp. nov., a novel rhizobial species isolated from root nodules of chickpea (Cicer arietinum L.).</title>
        <authorList>
            <person name="Zhang J."/>
        </authorList>
    </citation>
    <scope>NUCLEOTIDE SEQUENCE [LARGE SCALE GENOMIC DNA]</scope>
    <source>
        <strain evidence="6">WYCCWR 10019</strain>
    </source>
</reference>
<dbReference type="InterPro" id="IPR008920">
    <property type="entry name" value="TF_FadR/GntR_C"/>
</dbReference>
<dbReference type="InterPro" id="IPR000524">
    <property type="entry name" value="Tscrpt_reg_HTH_GntR"/>
</dbReference>
<feature type="domain" description="HTH gntR-type" evidence="4">
    <location>
        <begin position="22"/>
        <end position="89"/>
    </location>
</feature>